<gene>
    <name evidence="2" type="ORF">JOQ06_028894</name>
</gene>
<accession>A0AAD6BAS4</accession>
<evidence type="ECO:0000313" key="2">
    <source>
        <dbReference type="EMBL" id="KAJ4939445.1"/>
    </source>
</evidence>
<evidence type="ECO:0000313" key="3">
    <source>
        <dbReference type="Proteomes" id="UP001219934"/>
    </source>
</evidence>
<reference evidence="2" key="1">
    <citation type="submission" date="2022-11" db="EMBL/GenBank/DDBJ databases">
        <title>Chromosome-level genome of Pogonophryne albipinna.</title>
        <authorList>
            <person name="Jo E."/>
        </authorList>
    </citation>
    <scope>NUCLEOTIDE SEQUENCE</scope>
    <source>
        <strain evidence="2">SGF0006</strain>
        <tissue evidence="2">Muscle</tissue>
    </source>
</reference>
<evidence type="ECO:0000256" key="1">
    <source>
        <dbReference type="SAM" id="MobiDB-lite"/>
    </source>
</evidence>
<dbReference type="EMBL" id="JAPTMU010000008">
    <property type="protein sequence ID" value="KAJ4939445.1"/>
    <property type="molecule type" value="Genomic_DNA"/>
</dbReference>
<organism evidence="2 3">
    <name type="scientific">Pogonophryne albipinna</name>
    <dbReference type="NCBI Taxonomy" id="1090488"/>
    <lineage>
        <taxon>Eukaryota</taxon>
        <taxon>Metazoa</taxon>
        <taxon>Chordata</taxon>
        <taxon>Craniata</taxon>
        <taxon>Vertebrata</taxon>
        <taxon>Euteleostomi</taxon>
        <taxon>Actinopterygii</taxon>
        <taxon>Neopterygii</taxon>
        <taxon>Teleostei</taxon>
        <taxon>Neoteleostei</taxon>
        <taxon>Acanthomorphata</taxon>
        <taxon>Eupercaria</taxon>
        <taxon>Perciformes</taxon>
        <taxon>Notothenioidei</taxon>
        <taxon>Pogonophryne</taxon>
    </lineage>
</organism>
<comment type="caution">
    <text evidence="2">The sequence shown here is derived from an EMBL/GenBank/DDBJ whole genome shotgun (WGS) entry which is preliminary data.</text>
</comment>
<protein>
    <submittedName>
        <fullName evidence="2">Uncharacterized protein</fullName>
    </submittedName>
</protein>
<dbReference type="Proteomes" id="UP001219934">
    <property type="component" value="Unassembled WGS sequence"/>
</dbReference>
<dbReference type="AlphaFoldDB" id="A0AAD6BAS4"/>
<proteinExistence type="predicted"/>
<keyword evidence="3" id="KW-1185">Reference proteome</keyword>
<name>A0AAD6BAS4_9TELE</name>
<feature type="region of interest" description="Disordered" evidence="1">
    <location>
        <begin position="43"/>
        <end position="72"/>
    </location>
</feature>
<sequence>MICNWPLEELPCCPSSLMFFSEKYGETEIDMRRHEREGLAWEKNGGNERVDSERDYKVTQGVNKREDEEMES</sequence>